<organism evidence="2 3">
    <name type="scientific">Acaryochloris thomasi RCC1774</name>
    <dbReference type="NCBI Taxonomy" id="1764569"/>
    <lineage>
        <taxon>Bacteria</taxon>
        <taxon>Bacillati</taxon>
        <taxon>Cyanobacteriota</taxon>
        <taxon>Cyanophyceae</taxon>
        <taxon>Acaryochloridales</taxon>
        <taxon>Acaryochloridaceae</taxon>
        <taxon>Acaryochloris</taxon>
        <taxon>Acaryochloris thomasi</taxon>
    </lineage>
</organism>
<comment type="caution">
    <text evidence="2">The sequence shown here is derived from an EMBL/GenBank/DDBJ whole genome shotgun (WGS) entry which is preliminary data.</text>
</comment>
<dbReference type="InterPro" id="IPR012427">
    <property type="entry name" value="DUF1622"/>
</dbReference>
<name>A0A2W1JUA6_9CYAN</name>
<evidence type="ECO:0000313" key="2">
    <source>
        <dbReference type="EMBL" id="PZD72147.1"/>
    </source>
</evidence>
<reference evidence="2 3" key="1">
    <citation type="journal article" date="2018" name="Sci. Rep.">
        <title>A novel species of the marine cyanobacterium Acaryochloris with a unique pigment content and lifestyle.</title>
        <authorList>
            <person name="Partensky F."/>
            <person name="Six C."/>
            <person name="Ratin M."/>
            <person name="Garczarek L."/>
            <person name="Vaulot D."/>
            <person name="Probert I."/>
            <person name="Calteau A."/>
            <person name="Gourvil P."/>
            <person name="Marie D."/>
            <person name="Grebert T."/>
            <person name="Bouchier C."/>
            <person name="Le Panse S."/>
            <person name="Gachenot M."/>
            <person name="Rodriguez F."/>
            <person name="Garrido J.L."/>
        </authorList>
    </citation>
    <scope>NUCLEOTIDE SEQUENCE [LARGE SCALE GENOMIC DNA]</scope>
    <source>
        <strain evidence="2 3">RCC1774</strain>
    </source>
</reference>
<keyword evidence="3" id="KW-1185">Reference proteome</keyword>
<keyword evidence="1" id="KW-1133">Transmembrane helix</keyword>
<keyword evidence="1" id="KW-0812">Transmembrane</keyword>
<feature type="transmembrane region" description="Helical" evidence="1">
    <location>
        <begin position="20"/>
        <end position="45"/>
    </location>
</feature>
<dbReference type="AlphaFoldDB" id="A0A2W1JUA6"/>
<dbReference type="EMBL" id="PQWO01000012">
    <property type="protein sequence ID" value="PZD72147.1"/>
    <property type="molecule type" value="Genomic_DNA"/>
</dbReference>
<gene>
    <name evidence="2" type="ORF">C1752_03967</name>
</gene>
<dbReference type="PANTHER" id="PTHR38468">
    <property type="entry name" value="SLL0939 PROTEIN"/>
    <property type="match status" value="1"/>
</dbReference>
<evidence type="ECO:0008006" key="4">
    <source>
        <dbReference type="Google" id="ProtNLM"/>
    </source>
</evidence>
<proteinExistence type="predicted"/>
<sequence>MTIESVSMSLEITVVILNGILTSVCQLLALFVILTGVVKAFFIFLKNAFLQPHTQTAFQQSRLEMGYSFSLGLSFLIGATILKTMISSQWEDIGRLAIIIGVRTALNLLLERAIAKS</sequence>
<accession>A0A2W1JUA6</accession>
<feature type="transmembrane region" description="Helical" evidence="1">
    <location>
        <begin position="93"/>
        <end position="110"/>
    </location>
</feature>
<dbReference type="PANTHER" id="PTHR38468:SF1">
    <property type="entry name" value="SLL0939 PROTEIN"/>
    <property type="match status" value="1"/>
</dbReference>
<dbReference type="Pfam" id="PF07784">
    <property type="entry name" value="DUF1622"/>
    <property type="match status" value="1"/>
</dbReference>
<dbReference type="RefSeq" id="WP_110987369.1">
    <property type="nucleotide sequence ID" value="NZ_CAWNWM010000012.1"/>
</dbReference>
<dbReference type="Proteomes" id="UP000248857">
    <property type="component" value="Unassembled WGS sequence"/>
</dbReference>
<feature type="transmembrane region" description="Helical" evidence="1">
    <location>
        <begin position="66"/>
        <end position="87"/>
    </location>
</feature>
<evidence type="ECO:0000256" key="1">
    <source>
        <dbReference type="SAM" id="Phobius"/>
    </source>
</evidence>
<keyword evidence="1" id="KW-0472">Membrane</keyword>
<protein>
    <recommendedName>
        <fullName evidence="4">DUF1622 domain-containing protein</fullName>
    </recommendedName>
</protein>
<dbReference type="OrthoDB" id="9812897at2"/>
<evidence type="ECO:0000313" key="3">
    <source>
        <dbReference type="Proteomes" id="UP000248857"/>
    </source>
</evidence>